<sequence length="32" mass="4167">MEMPKLHLWKRIKVQTKEMPWLRRSWISENWQ</sequence>
<proteinExistence type="predicted"/>
<evidence type="ECO:0000313" key="1">
    <source>
        <dbReference type="EMBL" id="EKE29943.1"/>
    </source>
</evidence>
<gene>
    <name evidence="1" type="ORF">ACD_2C00073G0031</name>
</gene>
<protein>
    <submittedName>
        <fullName evidence="1">Uncharacterized protein</fullName>
    </submittedName>
</protein>
<accession>K2G3W4</accession>
<comment type="caution">
    <text evidence="1">The sequence shown here is derived from an EMBL/GenBank/DDBJ whole genome shotgun (WGS) entry which is preliminary data.</text>
</comment>
<dbReference type="EMBL" id="AMFJ01000073">
    <property type="protein sequence ID" value="EKE29943.1"/>
    <property type="molecule type" value="Genomic_DNA"/>
</dbReference>
<organism evidence="1">
    <name type="scientific">uncultured bacterium</name>
    <name type="common">gcode 4</name>
    <dbReference type="NCBI Taxonomy" id="1234023"/>
    <lineage>
        <taxon>Bacteria</taxon>
        <taxon>environmental samples</taxon>
    </lineage>
</organism>
<dbReference type="AlphaFoldDB" id="K2G3W4"/>
<name>K2G3W4_9BACT</name>
<reference evidence="1" key="1">
    <citation type="journal article" date="2012" name="Science">
        <title>Fermentation, hydrogen, and sulfur metabolism in multiple uncultivated bacterial phyla.</title>
        <authorList>
            <person name="Wrighton K.C."/>
            <person name="Thomas B.C."/>
            <person name="Sharon I."/>
            <person name="Miller C.S."/>
            <person name="Castelle C.J."/>
            <person name="VerBerkmoes N.C."/>
            <person name="Wilkins M.J."/>
            <person name="Hettich R.L."/>
            <person name="Lipton M.S."/>
            <person name="Williams K.H."/>
            <person name="Long P.E."/>
            <person name="Banfield J.F."/>
        </authorList>
    </citation>
    <scope>NUCLEOTIDE SEQUENCE [LARGE SCALE GENOMIC DNA]</scope>
</reference>